<evidence type="ECO:0000256" key="5">
    <source>
        <dbReference type="ARBA" id="ARBA00022692"/>
    </source>
</evidence>
<feature type="non-terminal residue" evidence="13">
    <location>
        <position position="1"/>
    </location>
</feature>
<keyword evidence="14" id="KW-1185">Reference proteome</keyword>
<keyword evidence="5 12" id="KW-0812">Transmembrane</keyword>
<keyword evidence="11 12" id="KW-0407">Ion channel</keyword>
<accession>A0A553PGM3</accession>
<evidence type="ECO:0000256" key="8">
    <source>
        <dbReference type="ARBA" id="ARBA00023065"/>
    </source>
</evidence>
<name>A0A553PGM3_TIGCA</name>
<dbReference type="PANTHER" id="PTHR11690:SF300">
    <property type="entry name" value="PICKPOCKET PROTEIN 19"/>
    <property type="match status" value="1"/>
</dbReference>
<reference evidence="13 14" key="1">
    <citation type="journal article" date="2018" name="Nat. Ecol. Evol.">
        <title>Genomic signatures of mitonuclear coevolution across populations of Tigriopus californicus.</title>
        <authorList>
            <person name="Barreto F.S."/>
            <person name="Watson E.T."/>
            <person name="Lima T.G."/>
            <person name="Willett C.S."/>
            <person name="Edmands S."/>
            <person name="Li W."/>
            <person name="Burton R.S."/>
        </authorList>
    </citation>
    <scope>NUCLEOTIDE SEQUENCE [LARGE SCALE GENOMIC DNA]</scope>
    <source>
        <strain evidence="13 14">San Diego</strain>
    </source>
</reference>
<evidence type="ECO:0000313" key="13">
    <source>
        <dbReference type="EMBL" id="TRY76833.1"/>
    </source>
</evidence>
<keyword evidence="4 12" id="KW-0894">Sodium channel</keyword>
<sequence length="712" mass="80440">LSCAIWISYLNVDGWRTNPAVVTSVDVVKVENNVLLPTITICPVSSRARKVVMDVFNNPEFLSQNTTIQFRRSFDLLACGSSIMSYIQSPYTIQRNLESLKAQLKNQTSALCSPPSNSMKETCELVAILIKIQGFVRLKKNVKGVAIHHSVQETLSQIRGQAEYDNSSVDLNLVQKVLKDVKMEKTVLEANFDDEDWTNVIRGYLILTSKLAHEFSTTMRFELIPWDKIPNQGDCAHLKAIDNYGTYLLISAGKDSSLSNQIKDMSMKAINSYLGLDGTVPLEQIASTFLEFQPQTEFMHPCLRLQQGFKSCQNSSRLDQSCRHYCQLVGNATKSIPRLTQILRFFYPGENAPTREKVFKSFPLCKRPGFPLTTNCLDEILTENGLCFALNTPKWSNESNLFHEIRAVQTNDLGQGQKLAYDFGDSFGMHKVFDLEVPRTANDDLNSFVMSIGSMADSSSLSNAFQILMEPGWSTYLGFVASSSVENTDAFMAMDPASRECYGHYEKNLKWFDFYSKSNCLLECAWSNAQEHCGCVPWYLKEKIPKATICEFMGHACFQKIVRERSTNPKTRYRPTEWSNFPQWKQKCEIECLNDCEAVHYELKTLSARPLRTNTKKCPTSGSKGENWLVCDYRNFSDAAVSEQDRTFAYKLGYGKYINSWGTLRSELSFIEVHMIVQTLTRITKTATVTPIDMISNIGGTIGLFSGCSILS</sequence>
<keyword evidence="10 12" id="KW-0739">Sodium transport</keyword>
<evidence type="ECO:0000256" key="10">
    <source>
        <dbReference type="ARBA" id="ARBA00023201"/>
    </source>
</evidence>
<feature type="non-terminal residue" evidence="13">
    <location>
        <position position="712"/>
    </location>
</feature>
<organism evidence="13 14">
    <name type="scientific">Tigriopus californicus</name>
    <name type="common">Marine copepod</name>
    <dbReference type="NCBI Taxonomy" id="6832"/>
    <lineage>
        <taxon>Eukaryota</taxon>
        <taxon>Metazoa</taxon>
        <taxon>Ecdysozoa</taxon>
        <taxon>Arthropoda</taxon>
        <taxon>Crustacea</taxon>
        <taxon>Multicrustacea</taxon>
        <taxon>Hexanauplia</taxon>
        <taxon>Copepoda</taxon>
        <taxon>Harpacticoida</taxon>
        <taxon>Harpacticidae</taxon>
        <taxon>Tigriopus</taxon>
    </lineage>
</organism>
<evidence type="ECO:0000313" key="14">
    <source>
        <dbReference type="Proteomes" id="UP000318571"/>
    </source>
</evidence>
<comment type="caution">
    <text evidence="13">The sequence shown here is derived from an EMBL/GenBank/DDBJ whole genome shotgun (WGS) entry which is preliminary data.</text>
</comment>
<dbReference type="STRING" id="6832.A0A553PGM3"/>
<comment type="subcellular location">
    <subcellularLocation>
        <location evidence="1">Membrane</location>
        <topology evidence="1">Multi-pass membrane protein</topology>
    </subcellularLocation>
</comment>
<dbReference type="GO" id="GO:0005886">
    <property type="term" value="C:plasma membrane"/>
    <property type="evidence" value="ECO:0007669"/>
    <property type="project" value="TreeGrafter"/>
</dbReference>
<evidence type="ECO:0000256" key="2">
    <source>
        <dbReference type="ARBA" id="ARBA00007193"/>
    </source>
</evidence>
<evidence type="ECO:0000256" key="11">
    <source>
        <dbReference type="ARBA" id="ARBA00023303"/>
    </source>
</evidence>
<evidence type="ECO:0000256" key="12">
    <source>
        <dbReference type="RuleBase" id="RU000679"/>
    </source>
</evidence>
<protein>
    <submittedName>
        <fullName evidence="13">Uncharacterized protein</fullName>
    </submittedName>
</protein>
<proteinExistence type="inferred from homology"/>
<dbReference type="AlphaFoldDB" id="A0A553PGM3"/>
<keyword evidence="6" id="KW-1133">Transmembrane helix</keyword>
<keyword evidence="3 12" id="KW-0813">Transport</keyword>
<dbReference type="Proteomes" id="UP000318571">
    <property type="component" value="Chromosome 5"/>
</dbReference>
<keyword evidence="8 12" id="KW-0406">Ion transport</keyword>
<evidence type="ECO:0000256" key="7">
    <source>
        <dbReference type="ARBA" id="ARBA00023053"/>
    </source>
</evidence>
<dbReference type="EMBL" id="VCGU01000004">
    <property type="protein sequence ID" value="TRY76833.1"/>
    <property type="molecule type" value="Genomic_DNA"/>
</dbReference>
<keyword evidence="9" id="KW-0472">Membrane</keyword>
<evidence type="ECO:0000256" key="4">
    <source>
        <dbReference type="ARBA" id="ARBA00022461"/>
    </source>
</evidence>
<comment type="similarity">
    <text evidence="2 12">Belongs to the amiloride-sensitive sodium channel (TC 1.A.6) family.</text>
</comment>
<gene>
    <name evidence="13" type="ORF">TCAL_12995</name>
</gene>
<dbReference type="Gene3D" id="1.10.287.770">
    <property type="entry name" value="YojJ-like"/>
    <property type="match status" value="1"/>
</dbReference>
<dbReference type="PANTHER" id="PTHR11690">
    <property type="entry name" value="AMILORIDE-SENSITIVE SODIUM CHANNEL-RELATED"/>
    <property type="match status" value="1"/>
</dbReference>
<dbReference type="Pfam" id="PF00858">
    <property type="entry name" value="ASC"/>
    <property type="match status" value="1"/>
</dbReference>
<keyword evidence="7" id="KW-0915">Sodium</keyword>
<dbReference type="Gene3D" id="1.10.287.820">
    <property type="entry name" value="Acid-sensing ion channel domain"/>
    <property type="match status" value="1"/>
</dbReference>
<dbReference type="GO" id="GO:0015280">
    <property type="term" value="F:ligand-gated sodium channel activity"/>
    <property type="evidence" value="ECO:0007669"/>
    <property type="project" value="TreeGrafter"/>
</dbReference>
<evidence type="ECO:0000256" key="3">
    <source>
        <dbReference type="ARBA" id="ARBA00022448"/>
    </source>
</evidence>
<evidence type="ECO:0000256" key="6">
    <source>
        <dbReference type="ARBA" id="ARBA00022989"/>
    </source>
</evidence>
<evidence type="ECO:0000256" key="1">
    <source>
        <dbReference type="ARBA" id="ARBA00004141"/>
    </source>
</evidence>
<dbReference type="InterPro" id="IPR001873">
    <property type="entry name" value="ENaC"/>
</dbReference>
<evidence type="ECO:0000256" key="9">
    <source>
        <dbReference type="ARBA" id="ARBA00023136"/>
    </source>
</evidence>